<proteinExistence type="predicted"/>
<reference evidence="2 3" key="1">
    <citation type="journal article" date="2016" name="Nat. Commun.">
        <title>Thousands of microbial genomes shed light on interconnected biogeochemical processes in an aquifer system.</title>
        <authorList>
            <person name="Anantharaman K."/>
            <person name="Brown C.T."/>
            <person name="Hug L.A."/>
            <person name="Sharon I."/>
            <person name="Castelle C.J."/>
            <person name="Probst A.J."/>
            <person name="Thomas B.C."/>
            <person name="Singh A."/>
            <person name="Wilkins M.J."/>
            <person name="Karaoz U."/>
            <person name="Brodie E.L."/>
            <person name="Williams K.H."/>
            <person name="Hubbard S.S."/>
            <person name="Banfield J.F."/>
        </authorList>
    </citation>
    <scope>NUCLEOTIDE SEQUENCE [LARGE SCALE GENOMIC DNA]</scope>
</reference>
<dbReference type="PROSITE" id="PS51841">
    <property type="entry name" value="LTD"/>
    <property type="match status" value="1"/>
</dbReference>
<dbReference type="Gene3D" id="2.60.40.1260">
    <property type="entry name" value="Lamin Tail domain"/>
    <property type="match status" value="1"/>
</dbReference>
<sequence>MKINQFIFIFLLVLAGFLSLKMVFGLFTSAASNNGNNFIASDSFPTKTPTPTVPITNTPTPPAQSSSPLLINEVYLLGDFKDEWVEIYNPSSSPVSVNGYRIEDDNGYDTLPDVSIPAGGYGIIKGNDSSDVIVPPPAVAIEVTNAKIGSNGFTNAGDKVVLRDETNALVDQMSYGTNTEVFSGLTPPTISGNTLARNPNGIDTGSVTDWQIRTASIGVTNP</sequence>
<dbReference type="SUPFAM" id="SSF74853">
    <property type="entry name" value="Lamin A/C globular tail domain"/>
    <property type="match status" value="1"/>
</dbReference>
<gene>
    <name evidence="2" type="ORF">A3B40_02470</name>
</gene>
<accession>A0A1F7IMR5</accession>
<dbReference type="InterPro" id="IPR036415">
    <property type="entry name" value="Lamin_tail_dom_sf"/>
</dbReference>
<dbReference type="Proteomes" id="UP000178040">
    <property type="component" value="Unassembled WGS sequence"/>
</dbReference>
<dbReference type="AlphaFoldDB" id="A0A1F7IMR5"/>
<evidence type="ECO:0000313" key="3">
    <source>
        <dbReference type="Proteomes" id="UP000178040"/>
    </source>
</evidence>
<comment type="caution">
    <text evidence="2">The sequence shown here is derived from an EMBL/GenBank/DDBJ whole genome shotgun (WGS) entry which is preliminary data.</text>
</comment>
<dbReference type="InterPro" id="IPR001322">
    <property type="entry name" value="Lamin_tail_dom"/>
</dbReference>
<feature type="domain" description="LTD" evidence="1">
    <location>
        <begin position="59"/>
        <end position="177"/>
    </location>
</feature>
<evidence type="ECO:0000259" key="1">
    <source>
        <dbReference type="PROSITE" id="PS51841"/>
    </source>
</evidence>
<dbReference type="Pfam" id="PF00932">
    <property type="entry name" value="LTD"/>
    <property type="match status" value="1"/>
</dbReference>
<evidence type="ECO:0000313" key="2">
    <source>
        <dbReference type="EMBL" id="OGK44661.1"/>
    </source>
</evidence>
<organism evidence="2 3">
    <name type="scientific">Candidatus Roizmanbacteria bacterium RIFCSPLOWO2_01_FULL_37_16</name>
    <dbReference type="NCBI Taxonomy" id="1802058"/>
    <lineage>
        <taxon>Bacteria</taxon>
        <taxon>Candidatus Roizmaniibacteriota</taxon>
    </lineage>
</organism>
<protein>
    <recommendedName>
        <fullName evidence="1">LTD domain-containing protein</fullName>
    </recommendedName>
</protein>
<dbReference type="EMBL" id="MGAI01000024">
    <property type="protein sequence ID" value="OGK44661.1"/>
    <property type="molecule type" value="Genomic_DNA"/>
</dbReference>
<name>A0A1F7IMR5_9BACT</name>